<evidence type="ECO:0000256" key="2">
    <source>
        <dbReference type="ARBA" id="ARBA00020581"/>
    </source>
</evidence>
<feature type="domain" description="Ribosome recycling factor" evidence="5">
    <location>
        <begin position="156"/>
        <end position="317"/>
    </location>
</feature>
<comment type="similarity">
    <text evidence="1">Belongs to the RRF family.</text>
</comment>
<evidence type="ECO:0000259" key="5">
    <source>
        <dbReference type="Pfam" id="PF01765"/>
    </source>
</evidence>
<dbReference type="InterPro" id="IPR002661">
    <property type="entry name" value="Ribosome_recyc_fac"/>
</dbReference>
<dbReference type="AlphaFoldDB" id="A0A8B7N775"/>
<keyword evidence="3" id="KW-0648">Protein biosynthesis</keyword>
<dbReference type="Gene3D" id="1.10.132.20">
    <property type="entry name" value="Ribosome-recycling factor"/>
    <property type="match status" value="1"/>
</dbReference>
<dbReference type="Gene3D" id="3.30.1360.40">
    <property type="match status" value="1"/>
</dbReference>
<sequence>MAASFILNLSSKFQLPSQHLGLVRRNCLSINYYRYEIAPYKSLRTHSVDCSLLNSCSEKRAELKSHLLRHVRPMFLGTSIFLPLSVPGLVSKENTGTAWHAPPLMQCLSLRWMSKSKGGGKGKGKSVIHLTAEEMSSVVNEKQLLQEMDSLVEDFRQQLISAVAVRTNVGSLEALPVELEGDTFPLSEIAQVHRKGPHLVVLDCSAFPQATKGVVDVILASGMNLSPQQEGTRIAVPLPKVTREHREGLLQKAKVLGQRCKDELRQQHNACVRKVKSKEGQVSSDLIFKVTLKVKELLDERIRTVDELLAAKQTELLKP</sequence>
<dbReference type="Pfam" id="PF01765">
    <property type="entry name" value="RRF"/>
    <property type="match status" value="1"/>
</dbReference>
<dbReference type="RefSeq" id="XP_018009742.1">
    <property type="nucleotide sequence ID" value="XM_018154253.2"/>
</dbReference>
<dbReference type="InterPro" id="IPR023584">
    <property type="entry name" value="Ribosome_recyc_fac_dom"/>
</dbReference>
<organism evidence="6 7">
    <name type="scientific">Hyalella azteca</name>
    <name type="common">Amphipod</name>
    <dbReference type="NCBI Taxonomy" id="294128"/>
    <lineage>
        <taxon>Eukaryota</taxon>
        <taxon>Metazoa</taxon>
        <taxon>Ecdysozoa</taxon>
        <taxon>Arthropoda</taxon>
        <taxon>Crustacea</taxon>
        <taxon>Multicrustacea</taxon>
        <taxon>Malacostraca</taxon>
        <taxon>Eumalacostraca</taxon>
        <taxon>Peracarida</taxon>
        <taxon>Amphipoda</taxon>
        <taxon>Senticaudata</taxon>
        <taxon>Talitrida</taxon>
        <taxon>Talitroidea</taxon>
        <taxon>Hyalellidae</taxon>
        <taxon>Hyalella</taxon>
    </lineage>
</organism>
<dbReference type="KEGG" id="hazt:108667250"/>
<keyword evidence="6" id="KW-1185">Reference proteome</keyword>
<dbReference type="CTD" id="39067"/>
<dbReference type="OMA" id="HIRSKYV"/>
<dbReference type="OrthoDB" id="407355at2759"/>
<name>A0A8B7N775_HYAAZ</name>
<dbReference type="GO" id="GO:0043023">
    <property type="term" value="F:ribosomal large subunit binding"/>
    <property type="evidence" value="ECO:0007669"/>
    <property type="project" value="TreeGrafter"/>
</dbReference>
<gene>
    <name evidence="7" type="primary">LOC108667250</name>
</gene>
<dbReference type="InterPro" id="IPR036191">
    <property type="entry name" value="RRF_sf"/>
</dbReference>
<evidence type="ECO:0000313" key="6">
    <source>
        <dbReference type="Proteomes" id="UP000694843"/>
    </source>
</evidence>
<dbReference type="PANTHER" id="PTHR20982:SF3">
    <property type="entry name" value="MITOCHONDRIAL RIBOSOME RECYCLING FACTOR PSEUDO 1"/>
    <property type="match status" value="1"/>
</dbReference>
<evidence type="ECO:0000256" key="3">
    <source>
        <dbReference type="ARBA" id="ARBA00022917"/>
    </source>
</evidence>
<dbReference type="GeneID" id="108667250"/>
<evidence type="ECO:0000256" key="4">
    <source>
        <dbReference type="ARBA" id="ARBA00033107"/>
    </source>
</evidence>
<evidence type="ECO:0000256" key="1">
    <source>
        <dbReference type="ARBA" id="ARBA00005912"/>
    </source>
</evidence>
<proteinExistence type="inferred from homology"/>
<reference evidence="7" key="1">
    <citation type="submission" date="2025-08" db="UniProtKB">
        <authorList>
            <consortium name="RefSeq"/>
        </authorList>
    </citation>
    <scope>IDENTIFICATION</scope>
    <source>
        <tissue evidence="7">Whole organism</tissue>
    </source>
</reference>
<dbReference type="GO" id="GO:0006412">
    <property type="term" value="P:translation"/>
    <property type="evidence" value="ECO:0007669"/>
    <property type="project" value="UniProtKB-KW"/>
</dbReference>
<protein>
    <recommendedName>
        <fullName evidence="2">Ribosome-recycling factor, mitochondrial</fullName>
    </recommendedName>
    <alternativeName>
        <fullName evidence="4">Ribosome-releasing factor, mitochondrial</fullName>
    </alternativeName>
</protein>
<dbReference type="GO" id="GO:0005739">
    <property type="term" value="C:mitochondrion"/>
    <property type="evidence" value="ECO:0007669"/>
    <property type="project" value="TreeGrafter"/>
</dbReference>
<dbReference type="PANTHER" id="PTHR20982">
    <property type="entry name" value="RIBOSOME RECYCLING FACTOR"/>
    <property type="match status" value="1"/>
</dbReference>
<dbReference type="SUPFAM" id="SSF55194">
    <property type="entry name" value="Ribosome recycling factor, RRF"/>
    <property type="match status" value="1"/>
</dbReference>
<dbReference type="Proteomes" id="UP000694843">
    <property type="component" value="Unplaced"/>
</dbReference>
<accession>A0A8B7N775</accession>
<evidence type="ECO:0000313" key="7">
    <source>
        <dbReference type="RefSeq" id="XP_018009742.1"/>
    </source>
</evidence>